<feature type="chain" id="PRO_5012045576" description="DUF11 domain-containing protein" evidence="1">
    <location>
        <begin position="16"/>
        <end position="802"/>
    </location>
</feature>
<evidence type="ECO:0000256" key="1">
    <source>
        <dbReference type="SAM" id="SignalP"/>
    </source>
</evidence>
<name>A0A0G4GY01_9ALVE</name>
<sequence length="802" mass="84367">MHMLSATLLPVAALAAFSGDLKFPDFGELGKNFKTREMFNRDGRQGLPKFDGLNLDGVFGGKRDKIGKKEDAGCLKTEDELNVSKVLLSDPASVSPNSAIEWKVTITNERESRGSTKGYPAKELTAKDTITGATDISIRDNSAPDLCEFNSDFTMAECTLEKLADGESWMFTVKATVTAEIGDPVCNTVVVESKCSDPETAEVCTPVTCPPDNLNITKEGPSGTIALNFGTVLPYTITVSNEDAPNPARMVELTDTIPAGFEYNFDAICSIPCVCNQVNTNLVCTVDTLPPDFVLTVDYTITPVEAIFPPDGIPGRISVENTATVVSFCDETSVTETFSTEVCIPGAVAPSIIGSGLLGGLGGEFETDPETTNAFVIEYTARFADGPGAVVELESFDSDGPVDCTLTSLNQVSSTTVIVSFNCAPMTNTITPVFSVTRSQSSPLPLEDGDQTRTVKGTGGISVSEASGILEGQRIALSLSVADTGLGPFATFDTSSIALVYSLNNGGSNQQVLDPTDPEFCPLVTDTEISCQVPIGEDGFRGTGPLMALYVNVVVQQEAVQPDETLLCDQVSQEGGLQIGGFFEENCVPSLDSFNVCVQVDGPVTSIPEPECIWVLNDNGNAACQGVCQAARLFSNGCQGGTGFLALECDNSCASKNQPLVDNSNAMEEILSNLVDSPYCNVNDDNAPPGTKTDFAGVCVENDSPLKFFPENGSTNNDNIIAPAVAFDGDSNTGDVKGCLFVGPDPVSDSTCETGAIGLGNTSEDNQGDNGAMIERNDDVARLCCCILAATPGENNQKCPAA</sequence>
<dbReference type="Pfam" id="PF01345">
    <property type="entry name" value="DUF11"/>
    <property type="match status" value="1"/>
</dbReference>
<dbReference type="AlphaFoldDB" id="A0A0G4GY01"/>
<evidence type="ECO:0000313" key="3">
    <source>
        <dbReference type="EMBL" id="CEM35975.1"/>
    </source>
</evidence>
<reference evidence="3" key="1">
    <citation type="submission" date="2014-11" db="EMBL/GenBank/DDBJ databases">
        <authorList>
            <person name="Otto D Thomas"/>
            <person name="Naeem Raeece"/>
        </authorList>
    </citation>
    <scope>NUCLEOTIDE SEQUENCE</scope>
</reference>
<protein>
    <recommendedName>
        <fullName evidence="2">DUF11 domain-containing protein</fullName>
    </recommendedName>
</protein>
<organism evidence="3">
    <name type="scientific">Chromera velia CCMP2878</name>
    <dbReference type="NCBI Taxonomy" id="1169474"/>
    <lineage>
        <taxon>Eukaryota</taxon>
        <taxon>Sar</taxon>
        <taxon>Alveolata</taxon>
        <taxon>Colpodellida</taxon>
        <taxon>Chromeraceae</taxon>
        <taxon>Chromera</taxon>
    </lineage>
</organism>
<dbReference type="EMBL" id="CDMZ01001668">
    <property type="protein sequence ID" value="CEM35975.1"/>
    <property type="molecule type" value="Genomic_DNA"/>
</dbReference>
<gene>
    <name evidence="3" type="ORF">Cvel_23850</name>
</gene>
<proteinExistence type="predicted"/>
<dbReference type="InterPro" id="IPR001434">
    <property type="entry name" value="OmcB-like_DUF11"/>
</dbReference>
<dbReference type="InterPro" id="IPR047589">
    <property type="entry name" value="DUF11_rpt"/>
</dbReference>
<accession>A0A0G4GY01</accession>
<dbReference type="NCBIfam" id="TIGR01451">
    <property type="entry name" value="B_ant_repeat"/>
    <property type="match status" value="1"/>
</dbReference>
<evidence type="ECO:0000259" key="2">
    <source>
        <dbReference type="Pfam" id="PF01345"/>
    </source>
</evidence>
<keyword evidence="1" id="KW-0732">Signal</keyword>
<feature type="domain" description="DUF11" evidence="2">
    <location>
        <begin position="214"/>
        <end position="327"/>
    </location>
</feature>
<dbReference type="VEuPathDB" id="CryptoDB:Cvel_23850"/>
<feature type="signal peptide" evidence="1">
    <location>
        <begin position="1"/>
        <end position="15"/>
    </location>
</feature>